<reference evidence="2" key="1">
    <citation type="submission" date="2019-10" db="EMBL/GenBank/DDBJ databases">
        <title>Streptomyces sp. nov., a novel actinobacterium isolated from alkaline environment.</title>
        <authorList>
            <person name="Golinska P."/>
        </authorList>
    </citation>
    <scope>NUCLEOTIDE SEQUENCE [LARGE SCALE GENOMIC DNA]</scope>
    <source>
        <strain evidence="2">DSM 42108</strain>
    </source>
</reference>
<dbReference type="EMBL" id="VKHS01001027">
    <property type="protein sequence ID" value="MBB0232589.1"/>
    <property type="molecule type" value="Genomic_DNA"/>
</dbReference>
<dbReference type="AlphaFoldDB" id="A0A7W3T7X0"/>
<keyword evidence="2" id="KW-1185">Reference proteome</keyword>
<organism evidence="1 2">
    <name type="scientific">Streptomyces calidiresistens</name>
    <dbReference type="NCBI Taxonomy" id="1485586"/>
    <lineage>
        <taxon>Bacteria</taxon>
        <taxon>Bacillati</taxon>
        <taxon>Actinomycetota</taxon>
        <taxon>Actinomycetes</taxon>
        <taxon>Kitasatosporales</taxon>
        <taxon>Streptomycetaceae</taxon>
        <taxon>Streptomyces</taxon>
    </lineage>
</organism>
<dbReference type="PANTHER" id="PTHR36221:SF1">
    <property type="entry name" value="DUF742 DOMAIN-CONTAINING PROTEIN"/>
    <property type="match status" value="1"/>
</dbReference>
<evidence type="ECO:0000313" key="1">
    <source>
        <dbReference type="EMBL" id="MBB0232589.1"/>
    </source>
</evidence>
<dbReference type="Proteomes" id="UP000530234">
    <property type="component" value="Unassembled WGS sequence"/>
</dbReference>
<dbReference type="RefSeq" id="WP_182667115.1">
    <property type="nucleotide sequence ID" value="NZ_VKHS01001027.1"/>
</dbReference>
<proteinExistence type="predicted"/>
<dbReference type="InterPro" id="IPR007995">
    <property type="entry name" value="DUF742"/>
</dbReference>
<sequence>MTPRRQRRDLVRPHVITGGRASPTRNTHRLDLITLLVAVPGTPTTDLGPEERRIVTLCRGGRLAVVDVSGRLGLPLTVTRVLIGDLLDSGHLVIHTPLPTGAPAAEKDTDPDVEILEKLLHGLRAL</sequence>
<protein>
    <submittedName>
        <fullName evidence="1">DUF742 domain-containing protein</fullName>
    </submittedName>
</protein>
<dbReference type="PANTHER" id="PTHR36221">
    <property type="entry name" value="DUF742 DOMAIN-CONTAINING PROTEIN"/>
    <property type="match status" value="1"/>
</dbReference>
<comment type="caution">
    <text evidence="1">The sequence shown here is derived from an EMBL/GenBank/DDBJ whole genome shotgun (WGS) entry which is preliminary data.</text>
</comment>
<name>A0A7W3T7X0_9ACTN</name>
<accession>A0A7W3T7X0</accession>
<gene>
    <name evidence="1" type="ORF">FOE67_24670</name>
</gene>
<dbReference type="Pfam" id="PF05331">
    <property type="entry name" value="DUF742"/>
    <property type="match status" value="1"/>
</dbReference>
<evidence type="ECO:0000313" key="2">
    <source>
        <dbReference type="Proteomes" id="UP000530234"/>
    </source>
</evidence>